<sequence length="232" mass="25333">MILVVTTYSPNVTGPYSVAESGSATVTFLRTSGTVTQTPTTTSTTSTTTTSTTITSTTILQQVLLQQDLLKQHQRPPQSPPLHQQQQLATTTTAARGSGFRNITNVFFPSNLTTQTCSVNSFWTIWFNLGKPNRTTGGDYEDMSIILAQNQTSMYHLPFGLEAQLTNYLSGMAKPVYVDYRVRYCCPINTFIPLTTTLPLSLGSTTCDKQEIAPRSSIVTRIFGGINALPNS</sequence>
<gene>
    <name evidence="1" type="ORF">XDN619_LOCUS18126</name>
</gene>
<dbReference type="Proteomes" id="UP000663887">
    <property type="component" value="Unassembled WGS sequence"/>
</dbReference>
<comment type="caution">
    <text evidence="1">The sequence shown here is derived from an EMBL/GenBank/DDBJ whole genome shotgun (WGS) entry which is preliminary data.</text>
</comment>
<protein>
    <submittedName>
        <fullName evidence="1">Uncharacterized protein</fullName>
    </submittedName>
</protein>
<accession>A0A816THQ2</accession>
<name>A0A816THQ2_9BILA</name>
<proteinExistence type="predicted"/>
<evidence type="ECO:0000313" key="2">
    <source>
        <dbReference type="Proteomes" id="UP000663887"/>
    </source>
</evidence>
<evidence type="ECO:0000313" key="1">
    <source>
        <dbReference type="EMBL" id="CAF2098327.1"/>
    </source>
</evidence>
<organism evidence="1 2">
    <name type="scientific">Rotaria magnacalcarata</name>
    <dbReference type="NCBI Taxonomy" id="392030"/>
    <lineage>
        <taxon>Eukaryota</taxon>
        <taxon>Metazoa</taxon>
        <taxon>Spiralia</taxon>
        <taxon>Gnathifera</taxon>
        <taxon>Rotifera</taxon>
        <taxon>Eurotatoria</taxon>
        <taxon>Bdelloidea</taxon>
        <taxon>Philodinida</taxon>
        <taxon>Philodinidae</taxon>
        <taxon>Rotaria</taxon>
    </lineage>
</organism>
<dbReference type="EMBL" id="CAJNRG010007827">
    <property type="protein sequence ID" value="CAF2098327.1"/>
    <property type="molecule type" value="Genomic_DNA"/>
</dbReference>
<dbReference type="AlphaFoldDB" id="A0A816THQ2"/>
<reference evidence="1" key="1">
    <citation type="submission" date="2021-02" db="EMBL/GenBank/DDBJ databases">
        <authorList>
            <person name="Nowell W R."/>
        </authorList>
    </citation>
    <scope>NUCLEOTIDE SEQUENCE</scope>
</reference>